<dbReference type="EMBL" id="GU260707">
    <property type="protein sequence ID" value="ADC35988.1"/>
    <property type="molecule type" value="Genomic_DNA"/>
</dbReference>
<feature type="region of interest" description="Disordered" evidence="1">
    <location>
        <begin position="41"/>
        <end position="63"/>
    </location>
</feature>
<reference evidence="3" key="2">
    <citation type="journal article" date="2010" name="Appl. Environ. Microbiol.">
        <title>Comparative analysis of acidobacterial genomic fragments from terrestrial and aquatic metagenomic libraries, with emphasis on acidobacteria subdivision 6.</title>
        <authorList>
            <person name="Kielak A.M."/>
            <person name="van Veen J.A."/>
            <person name="Kowalchuk G.A."/>
        </authorList>
    </citation>
    <scope>NUCLEOTIDE SEQUENCE</scope>
</reference>
<feature type="chain" id="PRO_5003182237" description="Lipoprotein" evidence="2">
    <location>
        <begin position="22"/>
        <end position="256"/>
    </location>
</feature>
<evidence type="ECO:0000256" key="2">
    <source>
        <dbReference type="SAM" id="SignalP"/>
    </source>
</evidence>
<organism evidence="3">
    <name type="scientific">uncultured bacterium 148</name>
    <dbReference type="NCBI Taxonomy" id="698380"/>
    <lineage>
        <taxon>Bacteria</taxon>
        <taxon>environmental samples</taxon>
    </lineage>
</organism>
<name>E3T6P4_9BACT</name>
<evidence type="ECO:0000313" key="3">
    <source>
        <dbReference type="EMBL" id="ADC35988.1"/>
    </source>
</evidence>
<keyword evidence="2" id="KW-0732">Signal</keyword>
<evidence type="ECO:0008006" key="4">
    <source>
        <dbReference type="Google" id="ProtNLM"/>
    </source>
</evidence>
<evidence type="ECO:0000256" key="1">
    <source>
        <dbReference type="SAM" id="MobiDB-lite"/>
    </source>
</evidence>
<accession>E3T6P4</accession>
<reference evidence="3" key="1">
    <citation type="submission" date="2009-12" db="EMBL/GenBank/DDBJ databases">
        <authorList>
            <person name="Kielak A."/>
            <person name="van Veen J.A."/>
            <person name="Kowalchuk G.A."/>
        </authorList>
    </citation>
    <scope>NUCLEOTIDE SEQUENCE</scope>
</reference>
<dbReference type="AlphaFoldDB" id="E3T6P4"/>
<proteinExistence type="predicted"/>
<dbReference type="PROSITE" id="PS51257">
    <property type="entry name" value="PROKAR_LIPOPROTEIN"/>
    <property type="match status" value="1"/>
</dbReference>
<sequence length="256" mass="26930">MPIGRIAVLAAAVVVACGACGGGGGGGPASDDVAEIPGVGVTRMDAPRPTGAASAPCDEDPLPPARAQPIVERVADLRAIGLFADRAGVADAVLADEIEADLEATWSQPTTDGTLTPIPIDDPFMDLFVAQQDADRVWWNDLEADVSDGNEVYVDTIDGWAAISAGTFAPSKVEETWDGETGPVTVTFDLAGAAQSLHPAYLEDWIDPRILAPINELIGGTGRRFELVKAFDQTAFVMALNEAERHALESRGWCFE</sequence>
<feature type="signal peptide" evidence="2">
    <location>
        <begin position="1"/>
        <end position="21"/>
    </location>
</feature>
<protein>
    <recommendedName>
        <fullName evidence="4">Lipoprotein</fullName>
    </recommendedName>
</protein>